<keyword evidence="4 6" id="KW-0472">Membrane</keyword>
<dbReference type="GO" id="GO:0016020">
    <property type="term" value="C:membrane"/>
    <property type="evidence" value="ECO:0007669"/>
    <property type="project" value="UniProtKB-SubCell"/>
</dbReference>
<feature type="transmembrane region" description="Helical" evidence="6">
    <location>
        <begin position="439"/>
        <end position="456"/>
    </location>
</feature>
<comment type="subcellular location">
    <subcellularLocation>
        <location evidence="1">Membrane</location>
        <topology evidence="1">Multi-pass membrane protein</topology>
    </subcellularLocation>
</comment>
<dbReference type="OrthoDB" id="10062876at2759"/>
<feature type="transmembrane region" description="Helical" evidence="6">
    <location>
        <begin position="56"/>
        <end position="75"/>
    </location>
</feature>
<evidence type="ECO:0000256" key="4">
    <source>
        <dbReference type="ARBA" id="ARBA00023136"/>
    </source>
</evidence>
<organism evidence="7 8">
    <name type="scientific">Zopfia rhizophila CBS 207.26</name>
    <dbReference type="NCBI Taxonomy" id="1314779"/>
    <lineage>
        <taxon>Eukaryota</taxon>
        <taxon>Fungi</taxon>
        <taxon>Dikarya</taxon>
        <taxon>Ascomycota</taxon>
        <taxon>Pezizomycotina</taxon>
        <taxon>Dothideomycetes</taxon>
        <taxon>Dothideomycetes incertae sedis</taxon>
        <taxon>Zopfiaceae</taxon>
        <taxon>Zopfia</taxon>
    </lineage>
</organism>
<reference evidence="7" key="1">
    <citation type="journal article" date="2020" name="Stud. Mycol.">
        <title>101 Dothideomycetes genomes: a test case for predicting lifestyles and emergence of pathogens.</title>
        <authorList>
            <person name="Haridas S."/>
            <person name="Albert R."/>
            <person name="Binder M."/>
            <person name="Bloem J."/>
            <person name="Labutti K."/>
            <person name="Salamov A."/>
            <person name="Andreopoulos B."/>
            <person name="Baker S."/>
            <person name="Barry K."/>
            <person name="Bills G."/>
            <person name="Bluhm B."/>
            <person name="Cannon C."/>
            <person name="Castanera R."/>
            <person name="Culley D."/>
            <person name="Daum C."/>
            <person name="Ezra D."/>
            <person name="Gonzalez J."/>
            <person name="Henrissat B."/>
            <person name="Kuo A."/>
            <person name="Liang C."/>
            <person name="Lipzen A."/>
            <person name="Lutzoni F."/>
            <person name="Magnuson J."/>
            <person name="Mondo S."/>
            <person name="Nolan M."/>
            <person name="Ohm R."/>
            <person name="Pangilinan J."/>
            <person name="Park H.-J."/>
            <person name="Ramirez L."/>
            <person name="Alfaro M."/>
            <person name="Sun H."/>
            <person name="Tritt A."/>
            <person name="Yoshinaga Y."/>
            <person name="Zwiers L.-H."/>
            <person name="Turgeon B."/>
            <person name="Goodwin S."/>
            <person name="Spatafora J."/>
            <person name="Crous P."/>
            <person name="Grigoriev I."/>
        </authorList>
    </citation>
    <scope>NUCLEOTIDE SEQUENCE</scope>
    <source>
        <strain evidence="7">CBS 207.26</strain>
    </source>
</reference>
<gene>
    <name evidence="7" type="ORF">K469DRAFT_711079</name>
</gene>
<accession>A0A6A6DTV6</accession>
<dbReference type="AlphaFoldDB" id="A0A6A6DTV6"/>
<evidence type="ECO:0000256" key="2">
    <source>
        <dbReference type="ARBA" id="ARBA00022692"/>
    </source>
</evidence>
<dbReference type="Gene3D" id="1.20.1740.10">
    <property type="entry name" value="Amino acid/polyamine transporter I"/>
    <property type="match status" value="1"/>
</dbReference>
<feature type="transmembrane region" description="Helical" evidence="6">
    <location>
        <begin position="302"/>
        <end position="324"/>
    </location>
</feature>
<dbReference type="Pfam" id="PF13520">
    <property type="entry name" value="AA_permease_2"/>
    <property type="match status" value="1"/>
</dbReference>
<dbReference type="PIRSF" id="PIRSF006060">
    <property type="entry name" value="AA_transporter"/>
    <property type="match status" value="1"/>
</dbReference>
<evidence type="ECO:0000256" key="6">
    <source>
        <dbReference type="SAM" id="Phobius"/>
    </source>
</evidence>
<keyword evidence="2 6" id="KW-0812">Transmembrane</keyword>
<dbReference type="Proteomes" id="UP000800200">
    <property type="component" value="Unassembled WGS sequence"/>
</dbReference>
<keyword evidence="3 6" id="KW-1133">Transmembrane helix</keyword>
<sequence length="543" mass="58981">MEVHEDAASPQRQESEEHGRRKPGSEEHEPLLRHRSLRASSLKSQQLPRQLSTRHAFAILVSIQIGSGIFASPAQVDSNVPSPGAALSIWVLGGLLSWAGAASFAELGAALPLNGGMQEYLQHVYGDTMAFLMAWIYIMAVKPSSMAIQSIVIAESIASVNSTAPWAGWKLKLLAIFAFVSMAIINSISTRVTMRLSESFTVVKIITVVLIVIGGFIAVIAHAMDPDSPLSGSRDWYTRNWFQTRPTRSEGEVIDWTRISAWRLLGHYSAAIYASLWAYDGWDNANFVASEIRDPGRSLPQAIKAAMAVVLSCYELVNIAYYILLPWGTISTNDAVAVAAAKSLLGRPAGIIVTILVAVSCAGSITSNVFAVGRLTIAASQRHYLPAFLSIRGFPGLRRKPALAPRTDSDSFTSSHEHTLSRTVSAVEVDTTPDSSWDAPINANILALIVTLIYILNGSFRALLTFVGMAEWVFYVSTVIGLIILRRREPDLKRPYQPHMVFPLTFVVVGTLVIIRSAMFAPIQSGVLASLLIVGTLVGKLRG</sequence>
<protein>
    <submittedName>
        <fullName evidence="7">Amino acid transporter</fullName>
    </submittedName>
</protein>
<dbReference type="GO" id="GO:0015179">
    <property type="term" value="F:L-amino acid transmembrane transporter activity"/>
    <property type="evidence" value="ECO:0007669"/>
    <property type="project" value="TreeGrafter"/>
</dbReference>
<dbReference type="PANTHER" id="PTHR11785">
    <property type="entry name" value="AMINO ACID TRANSPORTER"/>
    <property type="match status" value="1"/>
</dbReference>
<dbReference type="InterPro" id="IPR002293">
    <property type="entry name" value="AA/rel_permease1"/>
</dbReference>
<evidence type="ECO:0000313" key="8">
    <source>
        <dbReference type="Proteomes" id="UP000800200"/>
    </source>
</evidence>
<dbReference type="InterPro" id="IPR050598">
    <property type="entry name" value="AminoAcid_Transporter"/>
</dbReference>
<feature type="transmembrane region" description="Helical" evidence="6">
    <location>
        <begin position="496"/>
        <end position="515"/>
    </location>
</feature>
<feature type="transmembrane region" description="Helical" evidence="6">
    <location>
        <begin position="521"/>
        <end position="539"/>
    </location>
</feature>
<dbReference type="PANTHER" id="PTHR11785:SF402">
    <property type="entry name" value="AMINO ACID TRANSPORTER (EUROFUNG)"/>
    <property type="match status" value="1"/>
</dbReference>
<feature type="transmembrane region" description="Helical" evidence="6">
    <location>
        <begin position="462"/>
        <end position="484"/>
    </location>
</feature>
<feature type="transmembrane region" description="Helical" evidence="6">
    <location>
        <begin position="201"/>
        <end position="224"/>
    </location>
</feature>
<proteinExistence type="predicted"/>
<evidence type="ECO:0000256" key="5">
    <source>
        <dbReference type="SAM" id="MobiDB-lite"/>
    </source>
</evidence>
<evidence type="ECO:0000313" key="7">
    <source>
        <dbReference type="EMBL" id="KAF2183127.1"/>
    </source>
</evidence>
<feature type="region of interest" description="Disordered" evidence="5">
    <location>
        <begin position="1"/>
        <end position="31"/>
    </location>
</feature>
<name>A0A6A6DTV6_9PEZI</name>
<dbReference type="EMBL" id="ML994644">
    <property type="protein sequence ID" value="KAF2183127.1"/>
    <property type="molecule type" value="Genomic_DNA"/>
</dbReference>
<feature type="transmembrane region" description="Helical" evidence="6">
    <location>
        <begin position="351"/>
        <end position="372"/>
    </location>
</feature>
<evidence type="ECO:0000256" key="3">
    <source>
        <dbReference type="ARBA" id="ARBA00022989"/>
    </source>
</evidence>
<evidence type="ECO:0000256" key="1">
    <source>
        <dbReference type="ARBA" id="ARBA00004141"/>
    </source>
</evidence>
<feature type="transmembrane region" description="Helical" evidence="6">
    <location>
        <begin position="87"/>
        <end position="111"/>
    </location>
</feature>
<keyword evidence="8" id="KW-1185">Reference proteome</keyword>
<feature type="transmembrane region" description="Helical" evidence="6">
    <location>
        <begin position="171"/>
        <end position="189"/>
    </location>
</feature>
<dbReference type="FunFam" id="1.20.1740.10:FF:000183">
    <property type="entry name" value="Predicted protein"/>
    <property type="match status" value="1"/>
</dbReference>